<feature type="non-terminal residue" evidence="1">
    <location>
        <position position="1"/>
    </location>
</feature>
<dbReference type="AlphaFoldDB" id="A0AAD3RB70"/>
<name>A0AAD3RB70_LATJO</name>
<proteinExistence type="predicted"/>
<gene>
    <name evidence="1" type="ORF">AKAME5_001342500</name>
</gene>
<keyword evidence="2" id="KW-1185">Reference proteome</keyword>
<reference evidence="1" key="1">
    <citation type="submission" date="2022-08" db="EMBL/GenBank/DDBJ databases">
        <title>Genome sequencing of akame (Lates japonicus).</title>
        <authorList>
            <person name="Hashiguchi Y."/>
            <person name="Takahashi H."/>
        </authorList>
    </citation>
    <scope>NUCLEOTIDE SEQUENCE</scope>
    <source>
        <strain evidence="1">Kochi</strain>
    </source>
</reference>
<dbReference type="EMBL" id="BRZM01000047">
    <property type="protein sequence ID" value="GLD61635.1"/>
    <property type="molecule type" value="Genomic_DNA"/>
</dbReference>
<evidence type="ECO:0000313" key="1">
    <source>
        <dbReference type="EMBL" id="GLD61635.1"/>
    </source>
</evidence>
<dbReference type="Proteomes" id="UP001279410">
    <property type="component" value="Unassembled WGS sequence"/>
</dbReference>
<sequence length="94" mass="10352">MTAKICQKLTSLRTPGREKSCPLGLGPASIASILIGDTEWLPGQELPLSPWDLVRKPLSQCITIRLKGLSESCLDELALESLFPLPLLHNYVRL</sequence>
<comment type="caution">
    <text evidence="1">The sequence shown here is derived from an EMBL/GenBank/DDBJ whole genome shotgun (WGS) entry which is preliminary data.</text>
</comment>
<protein>
    <submittedName>
        <fullName evidence="1">Cortactin-binding protein 2</fullName>
    </submittedName>
</protein>
<accession>A0AAD3RB70</accession>
<organism evidence="1 2">
    <name type="scientific">Lates japonicus</name>
    <name type="common">Japanese lates</name>
    <dbReference type="NCBI Taxonomy" id="270547"/>
    <lineage>
        <taxon>Eukaryota</taxon>
        <taxon>Metazoa</taxon>
        <taxon>Chordata</taxon>
        <taxon>Craniata</taxon>
        <taxon>Vertebrata</taxon>
        <taxon>Euteleostomi</taxon>
        <taxon>Actinopterygii</taxon>
        <taxon>Neopterygii</taxon>
        <taxon>Teleostei</taxon>
        <taxon>Neoteleostei</taxon>
        <taxon>Acanthomorphata</taxon>
        <taxon>Carangaria</taxon>
        <taxon>Carangaria incertae sedis</taxon>
        <taxon>Centropomidae</taxon>
        <taxon>Lates</taxon>
    </lineage>
</organism>
<evidence type="ECO:0000313" key="2">
    <source>
        <dbReference type="Proteomes" id="UP001279410"/>
    </source>
</evidence>